<feature type="compositionally biased region" description="Polar residues" evidence="13">
    <location>
        <begin position="256"/>
        <end position="267"/>
    </location>
</feature>
<evidence type="ECO:0000256" key="8">
    <source>
        <dbReference type="ARBA" id="ARBA00022912"/>
    </source>
</evidence>
<organism evidence="16">
    <name type="scientific">Darwinula stevensoni</name>
    <dbReference type="NCBI Taxonomy" id="69355"/>
    <lineage>
        <taxon>Eukaryota</taxon>
        <taxon>Metazoa</taxon>
        <taxon>Ecdysozoa</taxon>
        <taxon>Arthropoda</taxon>
        <taxon>Crustacea</taxon>
        <taxon>Oligostraca</taxon>
        <taxon>Ostracoda</taxon>
        <taxon>Podocopa</taxon>
        <taxon>Podocopida</taxon>
        <taxon>Darwinulocopina</taxon>
        <taxon>Darwinuloidea</taxon>
        <taxon>Darwinulidae</taxon>
        <taxon>Darwinula</taxon>
    </lineage>
</organism>
<dbReference type="Proteomes" id="UP000677054">
    <property type="component" value="Unassembled WGS sequence"/>
</dbReference>
<keyword evidence="6" id="KW-0547">Nucleotide-binding</keyword>
<sequence length="1056" mass="118779">MTSSAEDASVLENTLKEEKLESVASSLKQETSEEASPHHHHHHHAGGGRRGRLKFFLGGRVLLELSHCECGDKATWVEVSRKTYWPPGITNGPTPPCPTPASSHKHESSASDASSVQSSSPWLRDHPWKQTCPRKNLSKELSFFFRASPSHKHIRTKMEQNILRTPWCIVKCENGNVENGASPSLTIRAPAKRKNLDMIIKELRSRLRRLDIDGCSLSSPSKPMLVRGKNVFIEPGDPSLVSPRKRFLRDAERKSTGSAPSSKLSKCQISSAKPTSYSIDSLLGINNSGNESSSSSQKEKDPVDISGSKLRSLLIPHERRLLKDKICNSGASENMRNSSPLSMPSASDNHISVSHPFPSSPNSIFPFPAFHPTGYWPALFSAPGLFPLGPFPPIPMNPYGLYMGAAAAASPNSESVISPHALISPSGSFIQEFSSESSNDHQAKMSWKNRNGPGPIPPRWLNCPRKSSNLIGGKFLAFKTPLDSKFDDQVPDESLFYPEMVIQSMKSYQVSIGLWIDLTNTTRFYNPKFLENLGIKYCKLECRGHGETPSPDQTRTFIEVCDAFIRQNPLLAVAVHCTHGFNRTGFLISSYLIEKCDWAVDAAVTTFAENRPPGIYKGDYLQELFRRYADVEDAPPAPALPDWCMELDDVDDDGDQVTCGSSDKVPVRMKKAEIVKKNPEFMEGVPGVTPVMNREKLGHIQRRVQEMCEWRSRGFPGSQPVSMDRQNISFLSAAPYKVSWKADGTRYLMLIDGAQEIYFIDRDNCVFHVKMLTFPKRKELNRHISDTLVDGEMVIDEVKGKKIPRFLIYDIIRFQGNKVGQMDFNVRLMCIRREIVEPRHAAMASGAIDRTKEPFSVRPKDFYDLVKARSLLGPKFRKDLAHPPDGLIFQPVNQAYIAGRCDSVLKWKPPSMNSVDFRLKIVEENREGMLKKSRGLLFVGGLDTPFAEMKVTRDLRQYNNKIIECKFENPHWVFMRERTDKSFPNAYETASSVWETIRNPVTEDFLLDYIDEAVMPPPPDSFIIPPPNDSTLKGLKRPADRSEDEMLAKRERRDAH</sequence>
<dbReference type="InterPro" id="IPR000387">
    <property type="entry name" value="Tyr_Pase_dom"/>
</dbReference>
<evidence type="ECO:0000256" key="4">
    <source>
        <dbReference type="ARBA" id="ARBA00022679"/>
    </source>
</evidence>
<evidence type="ECO:0000256" key="7">
    <source>
        <dbReference type="ARBA" id="ARBA00022801"/>
    </source>
</evidence>
<keyword evidence="3" id="KW-0507">mRNA processing</keyword>
<dbReference type="EMBL" id="CAJPEV010002928">
    <property type="protein sequence ID" value="CAG0898456.1"/>
    <property type="molecule type" value="Genomic_DNA"/>
</dbReference>
<dbReference type="GO" id="GO:0004721">
    <property type="term" value="F:phosphoprotein phosphatase activity"/>
    <property type="evidence" value="ECO:0007669"/>
    <property type="project" value="UniProtKB-KW"/>
</dbReference>
<dbReference type="PANTHER" id="PTHR10367">
    <property type="entry name" value="MRNA-CAPPING ENZYME"/>
    <property type="match status" value="1"/>
</dbReference>
<dbReference type="Gene3D" id="3.30.470.30">
    <property type="entry name" value="DNA ligase/mRNA capping enzyme"/>
    <property type="match status" value="1"/>
</dbReference>
<dbReference type="GO" id="GO:0005524">
    <property type="term" value="F:ATP binding"/>
    <property type="evidence" value="ECO:0007669"/>
    <property type="project" value="InterPro"/>
</dbReference>
<feature type="region of interest" description="Disordered" evidence="13">
    <location>
        <begin position="288"/>
        <end position="309"/>
    </location>
</feature>
<keyword evidence="9" id="KW-0506">mRNA capping</keyword>
<evidence type="ECO:0000256" key="1">
    <source>
        <dbReference type="ARBA" id="ARBA00004123"/>
    </source>
</evidence>
<dbReference type="SUPFAM" id="SSF50249">
    <property type="entry name" value="Nucleic acid-binding proteins"/>
    <property type="match status" value="1"/>
</dbReference>
<dbReference type="InterPro" id="IPR013846">
    <property type="entry name" value="mRNA_cap_enzyme_C"/>
</dbReference>
<proteinExistence type="predicted"/>
<gene>
    <name evidence="16" type="ORF">DSTB1V02_LOCUS10336</name>
</gene>
<dbReference type="InterPro" id="IPR001339">
    <property type="entry name" value="mRNA_cap_enzyme_adenylation"/>
</dbReference>
<dbReference type="CDD" id="cd07895">
    <property type="entry name" value="Adenylation_mRNA_capping"/>
    <property type="match status" value="1"/>
</dbReference>
<evidence type="ECO:0000256" key="2">
    <source>
        <dbReference type="ARBA" id="ARBA00012475"/>
    </source>
</evidence>
<evidence type="ECO:0000256" key="11">
    <source>
        <dbReference type="ARBA" id="ARBA00023242"/>
    </source>
</evidence>
<dbReference type="PROSITE" id="PS50056">
    <property type="entry name" value="TYR_PHOSPHATASE_2"/>
    <property type="match status" value="1"/>
</dbReference>
<feature type="compositionally biased region" description="Basic residues" evidence="13">
    <location>
        <begin position="38"/>
        <end position="50"/>
    </location>
</feature>
<dbReference type="FunFam" id="3.90.190.10:FF:000040">
    <property type="entry name" value="mRNA-capping enzyme"/>
    <property type="match status" value="1"/>
</dbReference>
<keyword evidence="5" id="KW-0548">Nucleotidyltransferase</keyword>
<dbReference type="PROSITE" id="PS00383">
    <property type="entry name" value="TYR_PHOSPHATASE_1"/>
    <property type="match status" value="1"/>
</dbReference>
<dbReference type="Gene3D" id="2.40.50.140">
    <property type="entry name" value="Nucleic acid-binding proteins"/>
    <property type="match status" value="1"/>
</dbReference>
<dbReference type="EMBL" id="LR902445">
    <property type="protein sequence ID" value="CAD7250564.1"/>
    <property type="molecule type" value="Genomic_DNA"/>
</dbReference>
<dbReference type="EC" id="2.7.7.50" evidence="2"/>
<feature type="region of interest" description="Disordered" evidence="13">
    <location>
        <begin position="245"/>
        <end position="267"/>
    </location>
</feature>
<evidence type="ECO:0000313" key="17">
    <source>
        <dbReference type="Proteomes" id="UP000677054"/>
    </source>
</evidence>
<dbReference type="InterPro" id="IPR020422">
    <property type="entry name" value="TYR_PHOSPHATASE_DUAL_dom"/>
</dbReference>
<name>A0A7R9AAU2_9CRUS</name>
<keyword evidence="10" id="KW-0342">GTP-binding</keyword>
<feature type="compositionally biased region" description="Pro residues" evidence="13">
    <location>
        <begin position="1019"/>
        <end position="1028"/>
    </location>
</feature>
<dbReference type="InterPro" id="IPR012340">
    <property type="entry name" value="NA-bd_OB-fold"/>
</dbReference>
<reference evidence="16" key="1">
    <citation type="submission" date="2020-11" db="EMBL/GenBank/DDBJ databases">
        <authorList>
            <person name="Tran Van P."/>
        </authorList>
    </citation>
    <scope>NUCLEOTIDE SEQUENCE</scope>
</reference>
<dbReference type="Pfam" id="PF00782">
    <property type="entry name" value="DSPc"/>
    <property type="match status" value="1"/>
</dbReference>
<dbReference type="Pfam" id="PF03919">
    <property type="entry name" value="mRNA_cap_C"/>
    <property type="match status" value="1"/>
</dbReference>
<keyword evidence="17" id="KW-1185">Reference proteome</keyword>
<dbReference type="SUPFAM" id="SSF56091">
    <property type="entry name" value="DNA ligase/mRNA capping enzyme, catalytic domain"/>
    <property type="match status" value="1"/>
</dbReference>
<keyword evidence="4" id="KW-0808">Transferase</keyword>
<feature type="domain" description="Tyrosine-protein phosphatase" evidence="14">
    <location>
        <begin position="486"/>
        <end position="634"/>
    </location>
</feature>
<dbReference type="AlphaFoldDB" id="A0A7R9AAU2"/>
<dbReference type="PROSITE" id="PS50054">
    <property type="entry name" value="TYR_PHOSPHATASE_DUAL"/>
    <property type="match status" value="1"/>
</dbReference>
<keyword evidence="11" id="KW-0539">Nucleus</keyword>
<dbReference type="InterPro" id="IPR016130">
    <property type="entry name" value="Tyr_Pase_AS"/>
</dbReference>
<keyword evidence="7" id="KW-0378">Hydrolase</keyword>
<dbReference type="Gene3D" id="3.90.190.10">
    <property type="entry name" value="Protein tyrosine phosphatase superfamily"/>
    <property type="match status" value="1"/>
</dbReference>
<feature type="compositionally biased region" description="Basic and acidic residues" evidence="13">
    <location>
        <begin position="1037"/>
        <end position="1056"/>
    </location>
</feature>
<feature type="region of interest" description="Disordered" evidence="13">
    <location>
        <begin position="87"/>
        <end position="127"/>
    </location>
</feature>
<feature type="domain" description="Tyrosine specific protein phosphatases" evidence="15">
    <location>
        <begin position="555"/>
        <end position="622"/>
    </location>
</feature>
<dbReference type="GO" id="GO:0005525">
    <property type="term" value="F:GTP binding"/>
    <property type="evidence" value="ECO:0007669"/>
    <property type="project" value="UniProtKB-KW"/>
</dbReference>
<dbReference type="PANTHER" id="PTHR10367:SF17">
    <property type="entry name" value="MRNA-CAPPING ENZYME"/>
    <property type="match status" value="1"/>
</dbReference>
<evidence type="ECO:0000256" key="10">
    <source>
        <dbReference type="ARBA" id="ARBA00023134"/>
    </source>
</evidence>
<dbReference type="InterPro" id="IPR000340">
    <property type="entry name" value="Dual-sp_phosphatase_cat-dom"/>
</dbReference>
<dbReference type="OrthoDB" id="200924at2759"/>
<evidence type="ECO:0000259" key="14">
    <source>
        <dbReference type="PROSITE" id="PS50054"/>
    </source>
</evidence>
<evidence type="ECO:0000313" key="16">
    <source>
        <dbReference type="EMBL" id="CAD7250564.1"/>
    </source>
</evidence>
<comment type="subcellular location">
    <subcellularLocation>
        <location evidence="1">Nucleus</location>
    </subcellularLocation>
</comment>
<comment type="catalytic activity">
    <reaction evidence="12">
        <text>a 5'-end diphospho-ribonucleoside in mRNA + GTP + H(+) = a 5'-end (5'-triphosphoguanosine)-ribonucleoside in mRNA + diphosphate</text>
        <dbReference type="Rhea" id="RHEA:67012"/>
        <dbReference type="Rhea" id="RHEA-COMP:17165"/>
        <dbReference type="Rhea" id="RHEA-COMP:17166"/>
        <dbReference type="ChEBI" id="CHEBI:15378"/>
        <dbReference type="ChEBI" id="CHEBI:33019"/>
        <dbReference type="ChEBI" id="CHEBI:37565"/>
        <dbReference type="ChEBI" id="CHEBI:167616"/>
        <dbReference type="ChEBI" id="CHEBI:167617"/>
        <dbReference type="EC" id="2.7.7.50"/>
    </reaction>
    <physiologicalReaction direction="left-to-right" evidence="12">
        <dbReference type="Rhea" id="RHEA:67013"/>
    </physiologicalReaction>
</comment>
<evidence type="ECO:0000256" key="12">
    <source>
        <dbReference type="ARBA" id="ARBA00044624"/>
    </source>
</evidence>
<dbReference type="InterPro" id="IPR051029">
    <property type="entry name" value="mRNA_Capping_Enz/RNA_Phosphat"/>
</dbReference>
<dbReference type="InterPro" id="IPR029021">
    <property type="entry name" value="Prot-tyrosine_phosphatase-like"/>
</dbReference>
<protein>
    <recommendedName>
        <fullName evidence="2">mRNA guanylyltransferase</fullName>
        <ecNumber evidence="2">2.7.7.50</ecNumber>
    </recommendedName>
</protein>
<dbReference type="Pfam" id="PF01331">
    <property type="entry name" value="mRNA_cap_enzyme"/>
    <property type="match status" value="1"/>
</dbReference>
<evidence type="ECO:0000256" key="3">
    <source>
        <dbReference type="ARBA" id="ARBA00022664"/>
    </source>
</evidence>
<evidence type="ECO:0000256" key="6">
    <source>
        <dbReference type="ARBA" id="ARBA00022741"/>
    </source>
</evidence>
<dbReference type="FunFam" id="3.30.470.30:FF:000040">
    <property type="entry name" value="mRNA-capping enzyme"/>
    <property type="match status" value="1"/>
</dbReference>
<feature type="compositionally biased region" description="Low complexity" evidence="13">
    <location>
        <begin position="110"/>
        <end position="120"/>
    </location>
</feature>
<evidence type="ECO:0000256" key="9">
    <source>
        <dbReference type="ARBA" id="ARBA00023042"/>
    </source>
</evidence>
<dbReference type="GO" id="GO:0004484">
    <property type="term" value="F:mRNA guanylyltransferase activity"/>
    <property type="evidence" value="ECO:0007669"/>
    <property type="project" value="UniProtKB-EC"/>
</dbReference>
<feature type="region of interest" description="Disordered" evidence="13">
    <location>
        <begin position="1019"/>
        <end position="1056"/>
    </location>
</feature>
<dbReference type="GO" id="GO:0006370">
    <property type="term" value="P:7-methylguanosine mRNA capping"/>
    <property type="evidence" value="ECO:0007669"/>
    <property type="project" value="UniProtKB-KW"/>
</dbReference>
<dbReference type="FunFam" id="2.40.50.140:FF:000111">
    <property type="entry name" value="mRNA-capping enzyme"/>
    <property type="match status" value="1"/>
</dbReference>
<dbReference type="CDD" id="cd17664">
    <property type="entry name" value="Mce1_N"/>
    <property type="match status" value="1"/>
</dbReference>
<dbReference type="SUPFAM" id="SSF52799">
    <property type="entry name" value="(Phosphotyrosine protein) phosphatases II"/>
    <property type="match status" value="1"/>
</dbReference>
<dbReference type="GO" id="GO:0005634">
    <property type="term" value="C:nucleus"/>
    <property type="evidence" value="ECO:0007669"/>
    <property type="project" value="UniProtKB-SubCell"/>
</dbReference>
<feature type="region of interest" description="Disordered" evidence="13">
    <location>
        <begin position="1"/>
        <end position="50"/>
    </location>
</feature>
<evidence type="ECO:0000256" key="13">
    <source>
        <dbReference type="SAM" id="MobiDB-lite"/>
    </source>
</evidence>
<evidence type="ECO:0000256" key="5">
    <source>
        <dbReference type="ARBA" id="ARBA00022695"/>
    </source>
</evidence>
<keyword evidence="8" id="KW-0904">Protein phosphatase</keyword>
<accession>A0A7R9AAU2</accession>
<evidence type="ECO:0000259" key="15">
    <source>
        <dbReference type="PROSITE" id="PS50056"/>
    </source>
</evidence>
<dbReference type="Gene3D" id="3.30.1490.430">
    <property type="match status" value="1"/>
</dbReference>